<comment type="caution">
    <text evidence="2">The sequence shown here is derived from an EMBL/GenBank/DDBJ whole genome shotgun (WGS) entry which is preliminary data.</text>
</comment>
<accession>A0A0K9PG83</accession>
<evidence type="ECO:0000256" key="1">
    <source>
        <dbReference type="SAM" id="MobiDB-lite"/>
    </source>
</evidence>
<dbReference type="PANTHER" id="PTHR35286">
    <property type="entry name" value="EXPRESSED PROTEIN"/>
    <property type="match status" value="1"/>
</dbReference>
<sequence>MSSSSFNNAGTATFDSLLLQSLMGRLQLRPPYLDTNSFLSQSLDEFLLGPDPNLLLSEVEEDASPSYGECGRERSLLEKEEAKLEREIIRIVHSGSADEALKPNSGQSVAIGEHHICVGFHQDPGTADHRVWEWHGHVMLFDEENGYSPEYVYGNYFERLPKNPKGVDVVDEEEEEEDPEEEGEEEEREIDGVKSSGLKDLIGDGKEECSGGRVIHRNFLNTGSTR</sequence>
<dbReference type="PANTHER" id="PTHR35286:SF1">
    <property type="entry name" value="EXPRESSED PROTEIN"/>
    <property type="match status" value="1"/>
</dbReference>
<evidence type="ECO:0000313" key="3">
    <source>
        <dbReference type="Proteomes" id="UP000036987"/>
    </source>
</evidence>
<dbReference type="OrthoDB" id="1904011at2759"/>
<dbReference type="AlphaFoldDB" id="A0A0K9PG83"/>
<gene>
    <name evidence="2" type="ORF">ZOSMA_271G00130</name>
</gene>
<feature type="region of interest" description="Disordered" evidence="1">
    <location>
        <begin position="163"/>
        <end position="226"/>
    </location>
</feature>
<dbReference type="STRING" id="29655.A0A0K9PG83"/>
<proteinExistence type="predicted"/>
<dbReference type="OMA" id="MNARILC"/>
<evidence type="ECO:0000313" key="2">
    <source>
        <dbReference type="EMBL" id="KMZ67215.1"/>
    </source>
</evidence>
<dbReference type="EMBL" id="LFYR01000918">
    <property type="protein sequence ID" value="KMZ67215.1"/>
    <property type="molecule type" value="Genomic_DNA"/>
</dbReference>
<dbReference type="Proteomes" id="UP000036987">
    <property type="component" value="Unassembled WGS sequence"/>
</dbReference>
<organism evidence="2 3">
    <name type="scientific">Zostera marina</name>
    <name type="common">Eelgrass</name>
    <dbReference type="NCBI Taxonomy" id="29655"/>
    <lineage>
        <taxon>Eukaryota</taxon>
        <taxon>Viridiplantae</taxon>
        <taxon>Streptophyta</taxon>
        <taxon>Embryophyta</taxon>
        <taxon>Tracheophyta</taxon>
        <taxon>Spermatophyta</taxon>
        <taxon>Magnoliopsida</taxon>
        <taxon>Liliopsida</taxon>
        <taxon>Zosteraceae</taxon>
        <taxon>Zostera</taxon>
    </lineage>
</organism>
<feature type="compositionally biased region" description="Basic and acidic residues" evidence="1">
    <location>
        <begin position="201"/>
        <end position="210"/>
    </location>
</feature>
<keyword evidence="3" id="KW-1185">Reference proteome</keyword>
<feature type="compositionally biased region" description="Acidic residues" evidence="1">
    <location>
        <begin position="169"/>
        <end position="189"/>
    </location>
</feature>
<name>A0A0K9PG83_ZOSMR</name>
<protein>
    <submittedName>
        <fullName evidence="2">Uncharacterized protein</fullName>
    </submittedName>
</protein>
<reference evidence="3" key="1">
    <citation type="journal article" date="2016" name="Nature">
        <title>The genome of the seagrass Zostera marina reveals angiosperm adaptation to the sea.</title>
        <authorList>
            <person name="Olsen J.L."/>
            <person name="Rouze P."/>
            <person name="Verhelst B."/>
            <person name="Lin Y.-C."/>
            <person name="Bayer T."/>
            <person name="Collen J."/>
            <person name="Dattolo E."/>
            <person name="De Paoli E."/>
            <person name="Dittami S."/>
            <person name="Maumus F."/>
            <person name="Michel G."/>
            <person name="Kersting A."/>
            <person name="Lauritano C."/>
            <person name="Lohaus R."/>
            <person name="Toepel M."/>
            <person name="Tonon T."/>
            <person name="Vanneste K."/>
            <person name="Amirebrahimi M."/>
            <person name="Brakel J."/>
            <person name="Bostroem C."/>
            <person name="Chovatia M."/>
            <person name="Grimwood J."/>
            <person name="Jenkins J.W."/>
            <person name="Jueterbock A."/>
            <person name="Mraz A."/>
            <person name="Stam W.T."/>
            <person name="Tice H."/>
            <person name="Bornberg-Bauer E."/>
            <person name="Green P.J."/>
            <person name="Pearson G.A."/>
            <person name="Procaccini G."/>
            <person name="Duarte C.M."/>
            <person name="Schmutz J."/>
            <person name="Reusch T.B.H."/>
            <person name="Van de Peer Y."/>
        </authorList>
    </citation>
    <scope>NUCLEOTIDE SEQUENCE [LARGE SCALE GENOMIC DNA]</scope>
    <source>
        <strain evidence="3">cv. Finnish</strain>
    </source>
</reference>